<keyword evidence="4" id="KW-0472">Membrane</keyword>
<dbReference type="SUPFAM" id="SSF50156">
    <property type="entry name" value="PDZ domain-like"/>
    <property type="match status" value="1"/>
</dbReference>
<dbReference type="Proteomes" id="UP000250043">
    <property type="component" value="Unassembled WGS sequence"/>
</dbReference>
<reference evidence="7 8" key="1">
    <citation type="submission" date="2016-07" db="EMBL/GenBank/DDBJ databases">
        <title>Draft genome of the white-rot fungus Obba rivulosa 3A-2.</title>
        <authorList>
            <consortium name="DOE Joint Genome Institute"/>
            <person name="Miettinen O."/>
            <person name="Riley R."/>
            <person name="Acob R."/>
            <person name="Barry K."/>
            <person name="Cullen D."/>
            <person name="De Vries R."/>
            <person name="Hainaut M."/>
            <person name="Hatakka A."/>
            <person name="Henrissat B."/>
            <person name="Hilden K."/>
            <person name="Kuo R."/>
            <person name="Labutti K."/>
            <person name="Lipzen A."/>
            <person name="Makela M.R."/>
            <person name="Sandor L."/>
            <person name="Spatafora J.W."/>
            <person name="Grigoriev I.V."/>
            <person name="Hibbett D.S."/>
        </authorList>
    </citation>
    <scope>NUCLEOTIDE SEQUENCE [LARGE SCALE GENOMIC DNA]</scope>
    <source>
        <strain evidence="7 8">3A-2</strain>
    </source>
</reference>
<dbReference type="PROSITE" id="PS51865">
    <property type="entry name" value="PDZ_GRASP"/>
    <property type="match status" value="2"/>
</dbReference>
<gene>
    <name evidence="7" type="ORF">OBBRIDRAFT_727827</name>
</gene>
<keyword evidence="8" id="KW-1185">Reference proteome</keyword>
<dbReference type="Gene3D" id="2.30.42.10">
    <property type="match status" value="2"/>
</dbReference>
<keyword evidence="2" id="KW-0677">Repeat</keyword>
<evidence type="ECO:0000256" key="2">
    <source>
        <dbReference type="ARBA" id="ARBA00022737"/>
    </source>
</evidence>
<dbReference type="OrthoDB" id="3318at2759"/>
<comment type="subcellular location">
    <subcellularLocation>
        <location evidence="1">Golgi apparatus membrane</location>
    </subcellularLocation>
</comment>
<keyword evidence="5" id="KW-0862">Zinc</keyword>
<sequence>MGASQSTSQAPPRALHVLRVTPASPAAAAALEPFFDFIVGFRDAAPAGPDHLPASTPIDAAKLEHIVESREGKTLDLLVWNSKSQATRVVPITPSREWAQRASSSAAHDANAKPSLLGLSMRMCEPELALDNVWHVLDVLEGSPAEDAGLVPYGDWVIGWAGGVLAAEGDFYDVVEAHIGKPLRVYVYSYDFDTIREVVLVPNREWGGEGLLGCVFGSVPSPALCFTC</sequence>
<accession>A0A8E2DNX4</accession>
<organism evidence="7 8">
    <name type="scientific">Obba rivulosa</name>
    <dbReference type="NCBI Taxonomy" id="1052685"/>
    <lineage>
        <taxon>Eukaryota</taxon>
        <taxon>Fungi</taxon>
        <taxon>Dikarya</taxon>
        <taxon>Basidiomycota</taxon>
        <taxon>Agaricomycotina</taxon>
        <taxon>Agaricomycetes</taxon>
        <taxon>Polyporales</taxon>
        <taxon>Gelatoporiaceae</taxon>
        <taxon>Obba</taxon>
    </lineage>
</organism>
<evidence type="ECO:0000256" key="3">
    <source>
        <dbReference type="ARBA" id="ARBA00023034"/>
    </source>
</evidence>
<dbReference type="GO" id="GO:0046872">
    <property type="term" value="F:metal ion binding"/>
    <property type="evidence" value="ECO:0007669"/>
    <property type="project" value="UniProtKB-KW"/>
</dbReference>
<dbReference type="GO" id="GO:0007030">
    <property type="term" value="P:Golgi organization"/>
    <property type="evidence" value="ECO:0007669"/>
    <property type="project" value="TreeGrafter"/>
</dbReference>
<evidence type="ECO:0000313" key="8">
    <source>
        <dbReference type="Proteomes" id="UP000250043"/>
    </source>
</evidence>
<feature type="binding site" evidence="5">
    <location>
        <position position="16"/>
    </location>
    <ligand>
        <name>Zn(2+)</name>
        <dbReference type="ChEBI" id="CHEBI:29105"/>
    </ligand>
</feature>
<keyword evidence="3" id="KW-0333">Golgi apparatus</keyword>
<dbReference type="AlphaFoldDB" id="A0A8E2DNX4"/>
<evidence type="ECO:0000256" key="5">
    <source>
        <dbReference type="PIRSR" id="PIRSR607583-1"/>
    </source>
</evidence>
<name>A0A8E2DNX4_9APHY</name>
<evidence type="ECO:0000313" key="7">
    <source>
        <dbReference type="EMBL" id="OCH91933.1"/>
    </source>
</evidence>
<evidence type="ECO:0000259" key="6">
    <source>
        <dbReference type="PROSITE" id="PS51865"/>
    </source>
</evidence>
<dbReference type="InterPro" id="IPR036034">
    <property type="entry name" value="PDZ_sf"/>
</dbReference>
<protein>
    <recommendedName>
        <fullName evidence="6">PDZ GRASP-type domain-containing protein</fullName>
    </recommendedName>
</protein>
<dbReference type="PANTHER" id="PTHR12893">
    <property type="entry name" value="GOLGI REASSEMBLY STACKING PROTEIN GRASP"/>
    <property type="match status" value="1"/>
</dbReference>
<dbReference type="GO" id="GO:0000139">
    <property type="term" value="C:Golgi membrane"/>
    <property type="evidence" value="ECO:0007669"/>
    <property type="project" value="UniProtKB-SubCell"/>
</dbReference>
<dbReference type="InterPro" id="IPR024958">
    <property type="entry name" value="GRASP_PDZ"/>
</dbReference>
<feature type="domain" description="PDZ GRASP-type" evidence="6">
    <location>
        <begin position="132"/>
        <end position="221"/>
    </location>
</feature>
<evidence type="ECO:0000256" key="1">
    <source>
        <dbReference type="ARBA" id="ARBA00004394"/>
    </source>
</evidence>
<proteinExistence type="predicted"/>
<dbReference type="InterPro" id="IPR007583">
    <property type="entry name" value="GRASP55_65"/>
</dbReference>
<keyword evidence="5" id="KW-0479">Metal-binding</keyword>
<dbReference type="EMBL" id="KV722377">
    <property type="protein sequence ID" value="OCH91933.1"/>
    <property type="molecule type" value="Genomic_DNA"/>
</dbReference>
<evidence type="ECO:0000256" key="4">
    <source>
        <dbReference type="ARBA" id="ARBA00023136"/>
    </source>
</evidence>
<dbReference type="PANTHER" id="PTHR12893:SF0">
    <property type="entry name" value="GRASP65"/>
    <property type="match status" value="1"/>
</dbReference>
<feature type="binding site" evidence="5">
    <location>
        <position position="124"/>
    </location>
    <ligand>
        <name>Zn(2+)</name>
        <dbReference type="ChEBI" id="CHEBI:29105"/>
    </ligand>
</feature>
<feature type="domain" description="PDZ GRASP-type" evidence="6">
    <location>
        <begin position="13"/>
        <end position="126"/>
    </location>
</feature>
<dbReference type="Pfam" id="PF04495">
    <property type="entry name" value="GRASP55_65"/>
    <property type="match status" value="2"/>
</dbReference>